<proteinExistence type="predicted"/>
<comment type="caution">
    <text evidence="1">The sequence shown here is derived from an EMBL/GenBank/DDBJ whole genome shotgun (WGS) entry which is preliminary data.</text>
</comment>
<organism evidence="1 2">
    <name type="scientific">Tessaracoccus lubricantis</name>
    <dbReference type="NCBI Taxonomy" id="545543"/>
    <lineage>
        <taxon>Bacteria</taxon>
        <taxon>Bacillati</taxon>
        <taxon>Actinomycetota</taxon>
        <taxon>Actinomycetes</taxon>
        <taxon>Propionibacteriales</taxon>
        <taxon>Propionibacteriaceae</taxon>
        <taxon>Tessaracoccus</taxon>
    </lineage>
</organism>
<name>A0ABP9F8P3_9ACTN</name>
<reference evidence="2" key="1">
    <citation type="journal article" date="2019" name="Int. J. Syst. Evol. Microbiol.">
        <title>The Global Catalogue of Microorganisms (GCM) 10K type strain sequencing project: providing services to taxonomists for standard genome sequencing and annotation.</title>
        <authorList>
            <consortium name="The Broad Institute Genomics Platform"/>
            <consortium name="The Broad Institute Genome Sequencing Center for Infectious Disease"/>
            <person name="Wu L."/>
            <person name="Ma J."/>
        </authorList>
    </citation>
    <scope>NUCLEOTIDE SEQUENCE [LARGE SCALE GENOMIC DNA]</scope>
    <source>
        <strain evidence="2">JCM 19125</strain>
    </source>
</reference>
<accession>A0ABP9F8P3</accession>
<keyword evidence="2" id="KW-1185">Reference proteome</keyword>
<evidence type="ECO:0000313" key="1">
    <source>
        <dbReference type="EMBL" id="GAA4895370.1"/>
    </source>
</evidence>
<protein>
    <submittedName>
        <fullName evidence="1">DUF6270 domain-containing protein</fullName>
    </submittedName>
</protein>
<dbReference type="InterPro" id="IPR046237">
    <property type="entry name" value="DUF6270"/>
</dbReference>
<sequence>MAGIFMSGGCVIRDTFEQLKHEHELTGYVARQSLISAASAPTALGTDFEPKGFEDRQVLGDLTSSLFGRIEEVHATTDLLVLDLLVERLGVVALPDGTHVTRTPHLNRTGILGDLFASSPMIKLGTREHFDLWRPAAQQLVDLLRSLGMLERTMLLETPFATTTITGTPVKPYAGWTPEIVVAKYSIYYGFLRDAGVPSVRIPDELVVSDDNHKWGASPFHYAPETHDWLRDTIRAALTVSPAGPPLVPAA</sequence>
<gene>
    <name evidence="1" type="ORF">GCM10025789_11040</name>
</gene>
<dbReference type="EMBL" id="BAABLV010000018">
    <property type="protein sequence ID" value="GAA4895370.1"/>
    <property type="molecule type" value="Genomic_DNA"/>
</dbReference>
<evidence type="ECO:0000313" key="2">
    <source>
        <dbReference type="Proteomes" id="UP001501521"/>
    </source>
</evidence>
<dbReference type="Proteomes" id="UP001501521">
    <property type="component" value="Unassembled WGS sequence"/>
</dbReference>
<dbReference type="Pfam" id="PF19786">
    <property type="entry name" value="DUF6270"/>
    <property type="match status" value="1"/>
</dbReference>